<sequence length="78" mass="8324">MTAAELLEQAAHVLRERRWTSGELHLLAVQLTESLREVHRIAESRVSPSRAPCVRPHEAGCGPGGETGDGPLLADACG</sequence>
<dbReference type="EMBL" id="CP010519">
    <property type="protein sequence ID" value="AJE86043.1"/>
    <property type="molecule type" value="Genomic_DNA"/>
</dbReference>
<evidence type="ECO:0000313" key="2">
    <source>
        <dbReference type="Proteomes" id="UP000031523"/>
    </source>
</evidence>
<dbReference type="AlphaFoldDB" id="A0A0B5ET86"/>
<dbReference type="Proteomes" id="UP000031523">
    <property type="component" value="Chromosome"/>
</dbReference>
<keyword evidence="2" id="KW-1185">Reference proteome</keyword>
<organism evidence="1 2">
    <name type="scientific">Streptomyces albus (strain ATCC 21838 / DSM 41398 / FERM P-419 / JCM 4703 / NBRC 107858)</name>
    <dbReference type="NCBI Taxonomy" id="1081613"/>
    <lineage>
        <taxon>Bacteria</taxon>
        <taxon>Bacillati</taxon>
        <taxon>Actinomycetota</taxon>
        <taxon>Actinomycetes</taxon>
        <taxon>Kitasatosporales</taxon>
        <taxon>Streptomycetaceae</taxon>
        <taxon>Streptomyces</taxon>
    </lineage>
</organism>
<accession>A0A0B5ET86</accession>
<proteinExistence type="predicted"/>
<evidence type="ECO:0000313" key="1">
    <source>
        <dbReference type="EMBL" id="AJE86043.1"/>
    </source>
</evidence>
<dbReference type="KEGG" id="sals:SLNWT_5667"/>
<protein>
    <submittedName>
        <fullName evidence="1">Uncharacterized protein</fullName>
    </submittedName>
</protein>
<name>A0A0B5ET86_STRA4</name>
<reference evidence="1 2" key="1">
    <citation type="submission" date="2015-01" db="EMBL/GenBank/DDBJ databases">
        <title>Enhanced salinomycin production by adjusting the supply of polyketide extender units in Streptomyce albus DSM 41398.</title>
        <authorList>
            <person name="Lu C."/>
        </authorList>
    </citation>
    <scope>NUCLEOTIDE SEQUENCE [LARGE SCALE GENOMIC DNA]</scope>
    <source>
        <strain evidence="2">ATCC 21838 / DSM 41398 / FERM P-419 / JCM 4703 / NBRC 107858</strain>
    </source>
</reference>
<gene>
    <name evidence="1" type="ORF">SLNWT_5667</name>
</gene>